<dbReference type="AlphaFoldDB" id="A0A4Y2N4T0"/>
<keyword evidence="2" id="KW-1185">Reference proteome</keyword>
<dbReference type="Proteomes" id="UP000499080">
    <property type="component" value="Unassembled WGS sequence"/>
</dbReference>
<evidence type="ECO:0000313" key="1">
    <source>
        <dbReference type="EMBL" id="GBN34438.1"/>
    </source>
</evidence>
<dbReference type="EMBL" id="BGPR01008537">
    <property type="protein sequence ID" value="GBN34438.1"/>
    <property type="molecule type" value="Genomic_DNA"/>
</dbReference>
<dbReference type="OrthoDB" id="6437663at2759"/>
<accession>A0A4Y2N4T0</accession>
<sequence length="507" mass="60283">MEKQLNLVSKLSLNEMALRRVVINLWFESDISAAVGRPRNIEFAITYGAVWGKDIIEVKERVSRLVLPESLKKRMMDLVRPVRTEIRKWKLFHEHILNDISNEEFDMRILEQLCWTCTGAVDYRKTAVELVCLEMLDVEKRYRLACLYCLEDYIPVLWVELPEKYKSRFNEEIYPLPENVVHLEYYWASVLKGEEFKLNDILPREFVDVSSTYQSYFNYSACKGSKAATEYFFQKLTVEERDSALFITLCEALGRYRSLCLPGHKDEKPISDVLCYLLSLMAHEQRMQFFKNQPSGCLMCFLDWPLAELFLDIADIIWNFLPESQYEHVLDRLSDNISSSNMCHYLPDLFQKFFMRSPINFRKLFVDRECQGRMFTFFTEFIYFEDTETIKVVLRNLDSDDRMRLVTDLKFCKLLSFLMFRDKWHLVELCVLEAVRSKEDWEILKEAYMTSAFHCREGNWKRFFEWFDGIGASASSTKCSEDETLTKAKRLSSEEEKYDLTKKRKRH</sequence>
<comment type="caution">
    <text evidence="1">The sequence shown here is derived from an EMBL/GenBank/DDBJ whole genome shotgun (WGS) entry which is preliminary data.</text>
</comment>
<reference evidence="1 2" key="1">
    <citation type="journal article" date="2019" name="Sci. Rep.">
        <title>Orb-weaving spider Araneus ventricosus genome elucidates the spidroin gene catalogue.</title>
        <authorList>
            <person name="Kono N."/>
            <person name="Nakamura H."/>
            <person name="Ohtoshi R."/>
            <person name="Moran D.A.P."/>
            <person name="Shinohara A."/>
            <person name="Yoshida Y."/>
            <person name="Fujiwara M."/>
            <person name="Mori M."/>
            <person name="Tomita M."/>
            <person name="Arakawa K."/>
        </authorList>
    </citation>
    <scope>NUCLEOTIDE SEQUENCE [LARGE SCALE GENOMIC DNA]</scope>
</reference>
<evidence type="ECO:0000313" key="2">
    <source>
        <dbReference type="Proteomes" id="UP000499080"/>
    </source>
</evidence>
<organism evidence="1 2">
    <name type="scientific">Araneus ventricosus</name>
    <name type="common">Orbweaver spider</name>
    <name type="synonym">Epeira ventricosa</name>
    <dbReference type="NCBI Taxonomy" id="182803"/>
    <lineage>
        <taxon>Eukaryota</taxon>
        <taxon>Metazoa</taxon>
        <taxon>Ecdysozoa</taxon>
        <taxon>Arthropoda</taxon>
        <taxon>Chelicerata</taxon>
        <taxon>Arachnida</taxon>
        <taxon>Araneae</taxon>
        <taxon>Araneomorphae</taxon>
        <taxon>Entelegynae</taxon>
        <taxon>Araneoidea</taxon>
        <taxon>Araneidae</taxon>
        <taxon>Araneus</taxon>
    </lineage>
</organism>
<gene>
    <name evidence="1" type="ORF">AVEN_213976_1</name>
</gene>
<name>A0A4Y2N4T0_ARAVE</name>
<protein>
    <submittedName>
        <fullName evidence="1">Uncharacterized protein</fullName>
    </submittedName>
</protein>
<proteinExistence type="predicted"/>